<proteinExistence type="predicted"/>
<organism evidence="1 2">
    <name type="scientific">Alloacidobacterium dinghuense</name>
    <dbReference type="NCBI Taxonomy" id="2763107"/>
    <lineage>
        <taxon>Bacteria</taxon>
        <taxon>Pseudomonadati</taxon>
        <taxon>Acidobacteriota</taxon>
        <taxon>Terriglobia</taxon>
        <taxon>Terriglobales</taxon>
        <taxon>Acidobacteriaceae</taxon>
        <taxon>Alloacidobacterium</taxon>
    </lineage>
</organism>
<reference evidence="1 2" key="1">
    <citation type="submission" date="2020-08" db="EMBL/GenBank/DDBJ databases">
        <title>Edaphobacter telluris sp. nov. and Acidobacterium dinghuensis sp. nov., two acidobacteria isolated from forest soil.</title>
        <authorList>
            <person name="Fu J."/>
            <person name="Qiu L."/>
        </authorList>
    </citation>
    <scope>NUCLEOTIDE SEQUENCE [LARGE SCALE GENOMIC DNA]</scope>
    <source>
        <strain evidence="1">4Y35</strain>
    </source>
</reference>
<dbReference type="EMBL" id="CP060394">
    <property type="protein sequence ID" value="QNI31865.1"/>
    <property type="molecule type" value="Genomic_DNA"/>
</dbReference>
<gene>
    <name evidence="1" type="ORF">H7849_23000</name>
</gene>
<protein>
    <submittedName>
        <fullName evidence="1">Uncharacterized protein</fullName>
    </submittedName>
</protein>
<sequence length="78" mass="8804">MYPVNGQQVPGEEIEFQTEGGETFNTYILHDGTKIKFKAVVLKFIRLDMFDQNGDPIYLVQATNALSADVPEGLKRKQ</sequence>
<dbReference type="AlphaFoldDB" id="A0A7G8BH45"/>
<dbReference type="RefSeq" id="WP_186742823.1">
    <property type="nucleotide sequence ID" value="NZ_CP060394.1"/>
</dbReference>
<name>A0A7G8BH45_9BACT</name>
<evidence type="ECO:0000313" key="2">
    <source>
        <dbReference type="Proteomes" id="UP000515312"/>
    </source>
</evidence>
<keyword evidence="2" id="KW-1185">Reference proteome</keyword>
<dbReference type="Proteomes" id="UP000515312">
    <property type="component" value="Chromosome"/>
</dbReference>
<accession>A0A7G8BH45</accession>
<dbReference type="KEGG" id="adin:H7849_23000"/>
<evidence type="ECO:0000313" key="1">
    <source>
        <dbReference type="EMBL" id="QNI31865.1"/>
    </source>
</evidence>